<feature type="transmembrane region" description="Helical" evidence="8">
    <location>
        <begin position="183"/>
        <end position="207"/>
    </location>
</feature>
<accession>A0ABD2N701</accession>
<evidence type="ECO:0000259" key="9">
    <source>
        <dbReference type="PROSITE" id="PS50042"/>
    </source>
</evidence>
<dbReference type="SUPFAM" id="SSF51206">
    <property type="entry name" value="cAMP-binding domain-like"/>
    <property type="match status" value="1"/>
</dbReference>
<protein>
    <recommendedName>
        <fullName evidence="9">Cyclic nucleotide-binding domain-containing protein</fullName>
    </recommendedName>
</protein>
<dbReference type="SMART" id="SM00100">
    <property type="entry name" value="cNMP"/>
    <property type="match status" value="1"/>
</dbReference>
<dbReference type="PANTHER" id="PTHR10110">
    <property type="entry name" value="SODIUM/HYDROGEN EXCHANGER"/>
    <property type="match status" value="1"/>
</dbReference>
<name>A0ABD2N701_9CUCU</name>
<dbReference type="CDD" id="cd00038">
    <property type="entry name" value="CAP_ED"/>
    <property type="match status" value="1"/>
</dbReference>
<keyword evidence="7 8" id="KW-0472">Membrane</keyword>
<dbReference type="InterPro" id="IPR014710">
    <property type="entry name" value="RmlC-like_jellyroll"/>
</dbReference>
<dbReference type="InterPro" id="IPR000595">
    <property type="entry name" value="cNMP-bd_dom"/>
</dbReference>
<dbReference type="GO" id="GO:0006811">
    <property type="term" value="P:monoatomic ion transport"/>
    <property type="evidence" value="ECO:0007669"/>
    <property type="project" value="UniProtKB-KW"/>
</dbReference>
<dbReference type="Proteomes" id="UP001516400">
    <property type="component" value="Unassembled WGS sequence"/>
</dbReference>
<keyword evidence="11" id="KW-1185">Reference proteome</keyword>
<dbReference type="InterPro" id="IPR018422">
    <property type="entry name" value="Cation/H_exchanger_CPA1"/>
</dbReference>
<evidence type="ECO:0000256" key="8">
    <source>
        <dbReference type="SAM" id="Phobius"/>
    </source>
</evidence>
<dbReference type="Gene3D" id="2.60.120.10">
    <property type="entry name" value="Jelly Rolls"/>
    <property type="match status" value="1"/>
</dbReference>
<keyword evidence="4 8" id="KW-0812">Transmembrane</keyword>
<keyword evidence="2" id="KW-0813">Transport</keyword>
<dbReference type="PANTHER" id="PTHR10110:SF86">
    <property type="entry name" value="SODIUM_HYDROGEN EXCHANGER 7"/>
    <property type="match status" value="1"/>
</dbReference>
<feature type="transmembrane region" description="Helical" evidence="8">
    <location>
        <begin position="63"/>
        <end position="86"/>
    </location>
</feature>
<sequence>MFAPVYPMDLMVYLKNVSMASRHVLTILQGESLIGTCIAFMVHYLMVETDLGRMYTWWHYFRFLVIYFIGGILVGFISGKIMGHLMLSWDNNPIQTILISWVGPFFVYYMVTLAFGSSAGLVTLSVQGIIVAKRKITLSKETRNVLEAFWNCMALGVNSCGLLIIGMAVGFGTMKYATVEDLAFMMFGYLINLVARLLEFLSIFYFLKIIGHGIKFEHVIILVWGGILSITNLSIIMQTYGEPRYELFTKLALFHGTGATILTMVINVSTIPYLMKCLELDTISLIKQANMNKCIRHILSVRNHIIYLLKLERILCDANWPFIDEATKIEHPFKIENIKKYEELENELEFEHLALCPECHREATIVTTVKELEDLIREAKRRVLKAQKVSYSRQYETGMLPLDAIRILTNEVEAAMERDFIIQSKNILQLFKPPKHLVRFKKMLVRMFHDRTVDWFVKKPRITYRRVCYDVVFNAVFDDIMCGVIILNTVIVIAELVLRFKQSEMWNTFTACIAFKSLSFIFFIVYVIEFIMKVLALSFVYIWNDGVVGYFSSRWRKFEFFCLLISLCVVICETIESVSYTAAEDQPSGFAVFVCCLAAVRIARVARVVHRMHPIVEKCIDGRINNRITLAYSVGKGFINGEQDVIHLLPTIVLRAELTEEMKTTVEADRLAITRELGLIQRERPWVAVDVKTKKAMKTILNGMHETVTELKLMGWVDEDEREKLKATIYSQQNFVRHLGVVPTSSPRMIFDEVPWMGKDEKIVKYLWARSKTVNYEPGEYVCVENEPSEGVFIIISGLFKLSYKPDDDTLKSFYKCGNLPVIDYINSPDIDTEIEDFLLSGNTFGELCVLSQRPYSCSIAADCQSQVFFIATEFILEAMTLDCDTLDGLRARMWTSISLGLAHAILMNVPAGFGVSSKEIELSLLRAMVPDLEGVKIFLNNNMVEDIILINGVVMDFNTKVMFYAPCYIPRNVQKIVLPSSNLMNVYVNIKEEVQTKLLIIIGNDVNRNKFVSAIEQMVEYSVDFSEDLDKEKDVKFDDKFET</sequence>
<feature type="transmembrane region" description="Helical" evidence="8">
    <location>
        <begin position="20"/>
        <end position="42"/>
    </location>
</feature>
<comment type="subcellular location">
    <subcellularLocation>
        <location evidence="1">Cell membrane</location>
        <topology evidence="1">Multi-pass membrane protein</topology>
    </subcellularLocation>
</comment>
<dbReference type="Gene3D" id="1.20.120.350">
    <property type="entry name" value="Voltage-gated potassium channels. Chain C"/>
    <property type="match status" value="1"/>
</dbReference>
<evidence type="ECO:0000313" key="10">
    <source>
        <dbReference type="EMBL" id="KAL3274591.1"/>
    </source>
</evidence>
<keyword evidence="5 8" id="KW-1133">Transmembrane helix</keyword>
<dbReference type="InterPro" id="IPR027359">
    <property type="entry name" value="Volt_channel_dom_sf"/>
</dbReference>
<comment type="caution">
    <text evidence="10">The sequence shown here is derived from an EMBL/GenBank/DDBJ whole genome shotgun (WGS) entry which is preliminary data.</text>
</comment>
<feature type="transmembrane region" description="Helical" evidence="8">
    <location>
        <begin position="219"/>
        <end position="240"/>
    </location>
</feature>
<organism evidence="10 11">
    <name type="scientific">Cryptolaemus montrouzieri</name>
    <dbReference type="NCBI Taxonomy" id="559131"/>
    <lineage>
        <taxon>Eukaryota</taxon>
        <taxon>Metazoa</taxon>
        <taxon>Ecdysozoa</taxon>
        <taxon>Arthropoda</taxon>
        <taxon>Hexapoda</taxon>
        <taxon>Insecta</taxon>
        <taxon>Pterygota</taxon>
        <taxon>Neoptera</taxon>
        <taxon>Endopterygota</taxon>
        <taxon>Coleoptera</taxon>
        <taxon>Polyphaga</taxon>
        <taxon>Cucujiformia</taxon>
        <taxon>Coccinelloidea</taxon>
        <taxon>Coccinellidae</taxon>
        <taxon>Scymninae</taxon>
        <taxon>Scymnini</taxon>
        <taxon>Cryptolaemus</taxon>
    </lineage>
</organism>
<feature type="transmembrane region" description="Helical" evidence="8">
    <location>
        <begin position="560"/>
        <end position="582"/>
    </location>
</feature>
<feature type="transmembrane region" description="Helical" evidence="8">
    <location>
        <begin position="106"/>
        <end position="127"/>
    </location>
</feature>
<evidence type="ECO:0000256" key="4">
    <source>
        <dbReference type="ARBA" id="ARBA00022692"/>
    </source>
</evidence>
<evidence type="ECO:0000256" key="6">
    <source>
        <dbReference type="ARBA" id="ARBA00023065"/>
    </source>
</evidence>
<proteinExistence type="predicted"/>
<feature type="domain" description="Cyclic nucleotide-binding" evidence="9">
    <location>
        <begin position="776"/>
        <end position="862"/>
    </location>
</feature>
<evidence type="ECO:0000256" key="5">
    <source>
        <dbReference type="ARBA" id="ARBA00022989"/>
    </source>
</evidence>
<evidence type="ECO:0000256" key="2">
    <source>
        <dbReference type="ARBA" id="ARBA00022448"/>
    </source>
</evidence>
<evidence type="ECO:0000256" key="7">
    <source>
        <dbReference type="ARBA" id="ARBA00023136"/>
    </source>
</evidence>
<evidence type="ECO:0000256" key="3">
    <source>
        <dbReference type="ARBA" id="ARBA00022475"/>
    </source>
</evidence>
<feature type="transmembrane region" description="Helical" evidence="8">
    <location>
        <begin position="252"/>
        <end position="275"/>
    </location>
</feature>
<dbReference type="InterPro" id="IPR018490">
    <property type="entry name" value="cNMP-bd_dom_sf"/>
</dbReference>
<evidence type="ECO:0000313" key="11">
    <source>
        <dbReference type="Proteomes" id="UP001516400"/>
    </source>
</evidence>
<feature type="transmembrane region" description="Helical" evidence="8">
    <location>
        <begin position="471"/>
        <end position="494"/>
    </location>
</feature>
<keyword evidence="3" id="KW-1003">Cell membrane</keyword>
<gene>
    <name evidence="10" type="ORF">HHI36_015972</name>
</gene>
<evidence type="ECO:0000256" key="1">
    <source>
        <dbReference type="ARBA" id="ARBA00004651"/>
    </source>
</evidence>
<dbReference type="GO" id="GO:0005886">
    <property type="term" value="C:plasma membrane"/>
    <property type="evidence" value="ECO:0007669"/>
    <property type="project" value="UniProtKB-SubCell"/>
</dbReference>
<dbReference type="EMBL" id="JABFTP020000062">
    <property type="protein sequence ID" value="KAL3274591.1"/>
    <property type="molecule type" value="Genomic_DNA"/>
</dbReference>
<dbReference type="AlphaFoldDB" id="A0ABD2N701"/>
<reference evidence="10 11" key="1">
    <citation type="journal article" date="2021" name="BMC Biol.">
        <title>Horizontally acquired antibacterial genes associated with adaptive radiation of ladybird beetles.</title>
        <authorList>
            <person name="Li H.S."/>
            <person name="Tang X.F."/>
            <person name="Huang Y.H."/>
            <person name="Xu Z.Y."/>
            <person name="Chen M.L."/>
            <person name="Du X.Y."/>
            <person name="Qiu B.Y."/>
            <person name="Chen P.T."/>
            <person name="Zhang W."/>
            <person name="Slipinski A."/>
            <person name="Escalona H.E."/>
            <person name="Waterhouse R.M."/>
            <person name="Zwick A."/>
            <person name="Pang H."/>
        </authorList>
    </citation>
    <scope>NUCLEOTIDE SEQUENCE [LARGE SCALE GENOMIC DNA]</scope>
    <source>
        <strain evidence="10">SYSU2018</strain>
    </source>
</reference>
<dbReference type="PROSITE" id="PS50042">
    <property type="entry name" value="CNMP_BINDING_3"/>
    <property type="match status" value="1"/>
</dbReference>
<feature type="transmembrane region" description="Helical" evidence="8">
    <location>
        <begin position="148"/>
        <end position="171"/>
    </location>
</feature>
<keyword evidence="6" id="KW-0406">Ion transport</keyword>